<sequence>MLKQKLIEGNDSRNQGVCNALLTYEVVDSFDSEYLVLHRVQLMPTADSELLIDCPLDDDEVLVHFENMLSSAVCNLPVMQGEGA</sequence>
<reference evidence="1 2" key="1">
    <citation type="submission" date="2023-08" db="EMBL/GenBank/DDBJ databases">
        <authorList>
            <person name="Kumar R."/>
        </authorList>
    </citation>
    <scope>NUCLEOTIDE SEQUENCE [LARGE SCALE GENOMIC DNA]</scope>
    <source>
        <strain evidence="1 2">LUR13</strain>
    </source>
</reference>
<evidence type="ECO:0000313" key="1">
    <source>
        <dbReference type="EMBL" id="MDP4545873.1"/>
    </source>
</evidence>
<dbReference type="EMBL" id="JAVAJI010000027">
    <property type="protein sequence ID" value="MDP4545873.1"/>
    <property type="molecule type" value="Genomic_DNA"/>
</dbReference>
<accession>A0ABT9HJC3</accession>
<proteinExistence type="predicted"/>
<comment type="caution">
    <text evidence="1">The sequence shown here is derived from an EMBL/GenBank/DDBJ whole genome shotgun (WGS) entry which is preliminary data.</text>
</comment>
<dbReference type="Proteomes" id="UP001228171">
    <property type="component" value="Unassembled WGS sequence"/>
</dbReference>
<name>A0ABT9HJC3_9GAMM</name>
<evidence type="ECO:0000313" key="2">
    <source>
        <dbReference type="Proteomes" id="UP001228171"/>
    </source>
</evidence>
<organism evidence="1 2">
    <name type="scientific">Psychrobacter faecalis</name>
    <dbReference type="NCBI Taxonomy" id="180588"/>
    <lineage>
        <taxon>Bacteria</taxon>
        <taxon>Pseudomonadati</taxon>
        <taxon>Pseudomonadota</taxon>
        <taxon>Gammaproteobacteria</taxon>
        <taxon>Moraxellales</taxon>
        <taxon>Moraxellaceae</taxon>
        <taxon>Psychrobacter</taxon>
    </lineage>
</organism>
<dbReference type="RefSeq" id="WP_305936069.1">
    <property type="nucleotide sequence ID" value="NZ_JAVAJI010000027.1"/>
</dbReference>
<keyword evidence="2" id="KW-1185">Reference proteome</keyword>
<protein>
    <submittedName>
        <fullName evidence="1">Uncharacterized protein</fullName>
    </submittedName>
</protein>
<gene>
    <name evidence="1" type="ORF">Q8P09_12385</name>
</gene>